<proteinExistence type="inferred from homology"/>
<evidence type="ECO:0000256" key="2">
    <source>
        <dbReference type="ARBA" id="ARBA00023268"/>
    </source>
</evidence>
<dbReference type="EMBL" id="CP012543">
    <property type="protein sequence ID" value="QCD46350.1"/>
    <property type="molecule type" value="Genomic_DNA"/>
</dbReference>
<comment type="catalytic activity">
    <reaction evidence="4 8">
        <text>L-methionyl-[protein] + [thioredoxin]-disulfide + H2O = L-methionyl-(S)-S-oxide-[protein] + [thioredoxin]-dithiol</text>
        <dbReference type="Rhea" id="RHEA:14217"/>
        <dbReference type="Rhea" id="RHEA-COMP:10698"/>
        <dbReference type="Rhea" id="RHEA-COMP:10700"/>
        <dbReference type="Rhea" id="RHEA-COMP:12313"/>
        <dbReference type="Rhea" id="RHEA-COMP:12315"/>
        <dbReference type="ChEBI" id="CHEBI:15377"/>
        <dbReference type="ChEBI" id="CHEBI:16044"/>
        <dbReference type="ChEBI" id="CHEBI:29950"/>
        <dbReference type="ChEBI" id="CHEBI:44120"/>
        <dbReference type="ChEBI" id="CHEBI:50058"/>
        <dbReference type="EC" id="1.8.4.11"/>
    </reaction>
</comment>
<sequence>MTKGIFKKTAIAGVLAVFLGLFFNLQGEQMDTKNQAKDTMGKKTIVLAGGCFWGTQAYLKQLPGVLKTEVVYANSKQVNPSYKDVSYGDTNAAEAVYVEYDEYTIDLKHLLTYFFKTIDPTSINKQGNDRGSQYRSGIYFTDKADEAEILAFVKEQQKNYKKPIVTEVMALENMYKAEEYHQDYLDKNPNGYCHVTFDSLPKKGEILSDKKRPRDEMKQNLQNYTNKDDKTLKSELSAMSYDVVKNAATERPYSSELNDEDRVGIYVDITNGQPLFSSYDKYDAGCGWPSFTKPIDMSLVNEKIDLSHGMVRTEIKSKMSDSHLGHIFNDGPKDKGGMRYCVNGAALKFVPKEEMAAKGYEYLIPYLDAQYAAK</sequence>
<dbReference type="SUPFAM" id="SSF55068">
    <property type="entry name" value="Peptide methionine sulfoxide reductase"/>
    <property type="match status" value="1"/>
</dbReference>
<dbReference type="AlphaFoldDB" id="A0A6G5QL05"/>
<feature type="active site" description="Nucleophile" evidence="7">
    <location>
        <position position="341"/>
    </location>
</feature>
<evidence type="ECO:0000259" key="9">
    <source>
        <dbReference type="PROSITE" id="PS51790"/>
    </source>
</evidence>
<dbReference type="SUPFAM" id="SSF51316">
    <property type="entry name" value="Mss4-like"/>
    <property type="match status" value="1"/>
</dbReference>
<organism evidence="10 11">
    <name type="scientific">Campylobacter rectus</name>
    <name type="common">Wolinella recta</name>
    <dbReference type="NCBI Taxonomy" id="203"/>
    <lineage>
        <taxon>Bacteria</taxon>
        <taxon>Pseudomonadati</taxon>
        <taxon>Campylobacterota</taxon>
        <taxon>Epsilonproteobacteria</taxon>
        <taxon>Campylobacterales</taxon>
        <taxon>Campylobacteraceae</taxon>
        <taxon>Campylobacter</taxon>
    </lineage>
</organism>
<keyword evidence="1 7" id="KW-0560">Oxidoreductase</keyword>
<dbReference type="NCBIfam" id="TIGR00357">
    <property type="entry name" value="peptide-methionine (R)-S-oxide reductase MsrB"/>
    <property type="match status" value="1"/>
</dbReference>
<evidence type="ECO:0000256" key="1">
    <source>
        <dbReference type="ARBA" id="ARBA00023002"/>
    </source>
</evidence>
<dbReference type="InterPro" id="IPR050162">
    <property type="entry name" value="MsrA_MetSO_reductase"/>
</dbReference>
<dbReference type="PANTHER" id="PTHR42799:SF2">
    <property type="entry name" value="MITOCHONDRIAL PEPTIDE METHIONINE SULFOXIDE REDUCTASE"/>
    <property type="match status" value="1"/>
</dbReference>
<dbReference type="HAMAP" id="MF_01401">
    <property type="entry name" value="MsrA"/>
    <property type="match status" value="1"/>
</dbReference>
<comment type="similarity">
    <text evidence="8">Belongs to the MsrA Met sulfoxide reductase family.</text>
</comment>
<evidence type="ECO:0000256" key="7">
    <source>
        <dbReference type="HAMAP-Rule" id="MF_01400"/>
    </source>
</evidence>
<dbReference type="EC" id="1.8.4.12" evidence="7"/>
<dbReference type="InterPro" id="IPR002569">
    <property type="entry name" value="Met_Sox_Rdtase_MsrA_dom"/>
</dbReference>
<evidence type="ECO:0000256" key="4">
    <source>
        <dbReference type="ARBA" id="ARBA00047806"/>
    </source>
</evidence>
<evidence type="ECO:0000256" key="3">
    <source>
        <dbReference type="ARBA" id="ARBA00024679"/>
    </source>
</evidence>
<feature type="active site" evidence="8">
    <location>
        <position position="51"/>
    </location>
</feature>
<dbReference type="Pfam" id="PF01641">
    <property type="entry name" value="SelR"/>
    <property type="match status" value="1"/>
</dbReference>
<dbReference type="HAMAP" id="MF_01400">
    <property type="entry name" value="MsrB"/>
    <property type="match status" value="1"/>
</dbReference>
<protein>
    <recommendedName>
        <fullName evidence="7 8">Multifunctional fusion protein</fullName>
    </recommendedName>
    <domain>
        <recommendedName>
            <fullName evidence="8">Peptide methionine sulfoxide reductase MsrA</fullName>
            <shortName evidence="8">Protein-methionine-S-oxide reductase</shortName>
            <ecNumber evidence="8">1.8.4.11</ecNumber>
        </recommendedName>
        <alternativeName>
            <fullName evidence="8">Peptide-methionine (S)-S-oxide reductase</fullName>
            <shortName evidence="8">Peptide Met(O) reductase</shortName>
        </alternativeName>
    </domain>
    <domain>
        <recommendedName>
            <fullName evidence="7">Peptide methionine sulfoxide reductase MsrB</fullName>
            <ecNumber evidence="7">1.8.4.12</ecNumber>
        </recommendedName>
        <alternativeName>
            <fullName evidence="7">Peptide-methionine (R)-S-oxide reductase</fullName>
        </alternativeName>
    </domain>
</protein>
<dbReference type="FunFam" id="2.170.150.20:FF:000003">
    <property type="entry name" value="Peptide methionine sulfoxide reductase MsrB"/>
    <property type="match status" value="1"/>
</dbReference>
<dbReference type="EC" id="1.8.4.11" evidence="8"/>
<comment type="function">
    <text evidence="3 8">Has an important function as a repair enzyme for proteins that have been inactivated by oxidation. Catalyzes the reversible oxidation-reduction of methionine sulfoxide in proteins to methionine.</text>
</comment>
<comment type="catalytic activity">
    <reaction evidence="5 7">
        <text>L-methionyl-[protein] + [thioredoxin]-disulfide + H2O = L-methionyl-(R)-S-oxide-[protein] + [thioredoxin]-dithiol</text>
        <dbReference type="Rhea" id="RHEA:24164"/>
        <dbReference type="Rhea" id="RHEA-COMP:10698"/>
        <dbReference type="Rhea" id="RHEA-COMP:10700"/>
        <dbReference type="Rhea" id="RHEA-COMP:12313"/>
        <dbReference type="Rhea" id="RHEA-COMP:12314"/>
        <dbReference type="ChEBI" id="CHEBI:15377"/>
        <dbReference type="ChEBI" id="CHEBI:16044"/>
        <dbReference type="ChEBI" id="CHEBI:29950"/>
        <dbReference type="ChEBI" id="CHEBI:45764"/>
        <dbReference type="ChEBI" id="CHEBI:50058"/>
        <dbReference type="EC" id="1.8.4.12"/>
    </reaction>
</comment>
<dbReference type="InterPro" id="IPR011057">
    <property type="entry name" value="Mss4-like_sf"/>
</dbReference>
<dbReference type="Gene3D" id="3.30.1060.10">
    <property type="entry name" value="Peptide methionine sulphoxide reductase MsrA"/>
    <property type="match status" value="1"/>
</dbReference>
<feature type="domain" description="MsrB" evidence="9">
    <location>
        <begin position="229"/>
        <end position="352"/>
    </location>
</feature>
<dbReference type="KEGG" id="crx:CRECT_0664"/>
<dbReference type="GO" id="GO:0034599">
    <property type="term" value="P:cellular response to oxidative stress"/>
    <property type="evidence" value="ECO:0007669"/>
    <property type="project" value="TreeGrafter"/>
</dbReference>
<dbReference type="Proteomes" id="UP000502377">
    <property type="component" value="Chromosome"/>
</dbReference>
<dbReference type="Gene3D" id="2.170.150.20">
    <property type="entry name" value="Peptide methionine sulfoxide reductase"/>
    <property type="match status" value="1"/>
</dbReference>
<dbReference type="GO" id="GO:0005737">
    <property type="term" value="C:cytoplasm"/>
    <property type="evidence" value="ECO:0007669"/>
    <property type="project" value="TreeGrafter"/>
</dbReference>
<dbReference type="PANTHER" id="PTHR42799">
    <property type="entry name" value="MITOCHONDRIAL PEPTIDE METHIONINE SULFOXIDE REDUCTASE"/>
    <property type="match status" value="1"/>
</dbReference>
<dbReference type="GO" id="GO:0033743">
    <property type="term" value="F:peptide-methionine (R)-S-oxide reductase activity"/>
    <property type="evidence" value="ECO:0007669"/>
    <property type="project" value="UniProtKB-UniRule"/>
</dbReference>
<evidence type="ECO:0000256" key="6">
    <source>
        <dbReference type="ARBA" id="ARBA00048782"/>
    </source>
</evidence>
<name>A0A6G5QL05_CAMRE</name>
<evidence type="ECO:0000256" key="5">
    <source>
        <dbReference type="ARBA" id="ARBA00048488"/>
    </source>
</evidence>
<evidence type="ECO:0000313" key="10">
    <source>
        <dbReference type="EMBL" id="QCD46350.1"/>
    </source>
</evidence>
<dbReference type="InterPro" id="IPR002579">
    <property type="entry name" value="Met_Sox_Rdtase_MsrB_dom"/>
</dbReference>
<accession>A0A6G5QL05</accession>
<comment type="similarity">
    <text evidence="7">Belongs to the MsrB Met sulfoxide reductase family.</text>
</comment>
<gene>
    <name evidence="10" type="primary">msrAB</name>
    <name evidence="8" type="synonym">msrA</name>
    <name evidence="7" type="synonym">msrB</name>
    <name evidence="10" type="ORF">CRECT_0664</name>
</gene>
<comment type="catalytic activity">
    <reaction evidence="6 8">
        <text>[thioredoxin]-disulfide + L-methionine + H2O = L-methionine (S)-S-oxide + [thioredoxin]-dithiol</text>
        <dbReference type="Rhea" id="RHEA:19993"/>
        <dbReference type="Rhea" id="RHEA-COMP:10698"/>
        <dbReference type="Rhea" id="RHEA-COMP:10700"/>
        <dbReference type="ChEBI" id="CHEBI:15377"/>
        <dbReference type="ChEBI" id="CHEBI:29950"/>
        <dbReference type="ChEBI" id="CHEBI:50058"/>
        <dbReference type="ChEBI" id="CHEBI:57844"/>
        <dbReference type="ChEBI" id="CHEBI:58772"/>
        <dbReference type="EC" id="1.8.4.11"/>
    </reaction>
</comment>
<evidence type="ECO:0000256" key="8">
    <source>
        <dbReference type="HAMAP-Rule" id="MF_01401"/>
    </source>
</evidence>
<evidence type="ECO:0000313" key="11">
    <source>
        <dbReference type="Proteomes" id="UP000502377"/>
    </source>
</evidence>
<dbReference type="InterPro" id="IPR036509">
    <property type="entry name" value="Met_Sox_Rdtase_MsrA_sf"/>
</dbReference>
<reference evidence="10 11" key="1">
    <citation type="submission" date="2016-07" db="EMBL/GenBank/DDBJ databases">
        <title>Comparative genomics of the Campylobacter concisus group.</title>
        <authorList>
            <person name="Miller W.G."/>
            <person name="Yee E."/>
            <person name="Chapman M.H."/>
            <person name="Huynh S."/>
            <person name="Bono J.L."/>
            <person name="On S.L.W."/>
            <person name="StLeger J."/>
            <person name="Foster G."/>
            <person name="Parker C.T."/>
        </authorList>
    </citation>
    <scope>NUCLEOTIDE SEQUENCE [LARGE SCALE GENOMIC DNA]</scope>
    <source>
        <strain evidence="10 11">ATCC 33238</strain>
    </source>
</reference>
<dbReference type="GO" id="GO:0008113">
    <property type="term" value="F:peptide-methionine (S)-S-oxide reductase activity"/>
    <property type="evidence" value="ECO:0007669"/>
    <property type="project" value="UniProtKB-UniRule"/>
</dbReference>
<dbReference type="Pfam" id="PF01625">
    <property type="entry name" value="PMSR"/>
    <property type="match status" value="1"/>
</dbReference>
<comment type="caution">
    <text evidence="7">Lacks conserved residue(s) required for the propagation of feature annotation.</text>
</comment>
<dbReference type="PROSITE" id="PS51790">
    <property type="entry name" value="MSRB"/>
    <property type="match status" value="1"/>
</dbReference>
<dbReference type="RefSeq" id="WP_002944415.1">
    <property type="nucleotide sequence ID" value="NZ_CP012543.1"/>
</dbReference>
<dbReference type="NCBIfam" id="TIGR00401">
    <property type="entry name" value="msrA"/>
    <property type="match status" value="1"/>
</dbReference>
<keyword evidence="2" id="KW-0511">Multifunctional enzyme</keyword>